<sequence length="92" mass="10333">MTTAPALQQDNETRDYRLRVYMRANSGSWIARGNIMHACGFDNPKSQPVGAYVQFQNSLIRVNQQLKAEGLKITRSEDGAEIYSLISIVEAK</sequence>
<dbReference type="Proteomes" id="UP000531231">
    <property type="component" value="Unassembled WGS sequence"/>
</dbReference>
<evidence type="ECO:0000313" key="2">
    <source>
        <dbReference type="Proteomes" id="UP000531231"/>
    </source>
</evidence>
<keyword evidence="2" id="KW-1185">Reference proteome</keyword>
<reference evidence="1 2" key="1">
    <citation type="submission" date="2020-08" db="EMBL/GenBank/DDBJ databases">
        <title>Genomic Encyclopedia of Type Strains, Phase IV (KMG-IV): sequencing the most valuable type-strain genomes for metagenomic binning, comparative biology and taxonomic classification.</title>
        <authorList>
            <person name="Goeker M."/>
        </authorList>
    </citation>
    <scope>NUCLEOTIDE SEQUENCE [LARGE SCALE GENOMIC DNA]</scope>
    <source>
        <strain evidence="1 2">DSM 25620</strain>
    </source>
</reference>
<dbReference type="EMBL" id="JACHIL010000003">
    <property type="protein sequence ID" value="MBB5091411.1"/>
    <property type="molecule type" value="Genomic_DNA"/>
</dbReference>
<evidence type="ECO:0000313" key="1">
    <source>
        <dbReference type="EMBL" id="MBB5091411.1"/>
    </source>
</evidence>
<protein>
    <submittedName>
        <fullName evidence="1">Uncharacterized protein</fullName>
    </submittedName>
</protein>
<accession>A0A7W8EQ16</accession>
<comment type="caution">
    <text evidence="1">The sequence shown here is derived from an EMBL/GenBank/DDBJ whole genome shotgun (WGS) entry which is preliminary data.</text>
</comment>
<name>A0A7W8EQ16_9HYPH</name>
<dbReference type="AlphaFoldDB" id="A0A7W8EQ16"/>
<gene>
    <name evidence="1" type="ORF">HNQ68_001952</name>
</gene>
<dbReference type="RefSeq" id="WP_022711607.1">
    <property type="nucleotide sequence ID" value="NZ_JACHIL010000003.1"/>
</dbReference>
<proteinExistence type="predicted"/>
<organism evidence="1 2">
    <name type="scientific">Pseudochrobactrum saccharolyticum</name>
    <dbReference type="NCBI Taxonomy" id="354352"/>
    <lineage>
        <taxon>Bacteria</taxon>
        <taxon>Pseudomonadati</taxon>
        <taxon>Pseudomonadota</taxon>
        <taxon>Alphaproteobacteria</taxon>
        <taxon>Hyphomicrobiales</taxon>
        <taxon>Brucellaceae</taxon>
        <taxon>Pseudochrobactrum</taxon>
    </lineage>
</organism>